<dbReference type="EMBL" id="JADBEG010000001">
    <property type="protein sequence ID" value="MBE1493910.1"/>
    <property type="molecule type" value="Genomic_DNA"/>
</dbReference>
<organism evidence="2 3">
    <name type="scientific">Amycolatopsis lexingtonensis</name>
    <dbReference type="NCBI Taxonomy" id="218822"/>
    <lineage>
        <taxon>Bacteria</taxon>
        <taxon>Bacillati</taxon>
        <taxon>Actinomycetota</taxon>
        <taxon>Actinomycetes</taxon>
        <taxon>Pseudonocardiales</taxon>
        <taxon>Pseudonocardiaceae</taxon>
        <taxon>Amycolatopsis</taxon>
    </lineage>
</organism>
<sequence length="203" mass="21614">MTKVIFRLMGVAALLLLWRGVVTFPTYAVVAWAAMSVMIGMGVWQWADDSRGRVRISPARAGVGAAATAFVAGVVGAEILVWSGFLVGSGVLAVVVAAGAWGVRRGSRGGPAVSVRTTVPDAAIEELCLVWRRSGEELRRVPDDDPERGQLAEVRQLLLEEMERRDPAGFRRWVDNGAMTGTEPSAFIHPDRGFAEPGSAAAG</sequence>
<dbReference type="Proteomes" id="UP000631670">
    <property type="component" value="Unassembled WGS sequence"/>
</dbReference>
<feature type="transmembrane region" description="Helical" evidence="1">
    <location>
        <begin position="82"/>
        <end position="103"/>
    </location>
</feature>
<name>A0ABR9HSK7_9PSEU</name>
<gene>
    <name evidence="2" type="ORF">H4696_001010</name>
</gene>
<evidence type="ECO:0000256" key="1">
    <source>
        <dbReference type="SAM" id="Phobius"/>
    </source>
</evidence>
<evidence type="ECO:0000313" key="2">
    <source>
        <dbReference type="EMBL" id="MBE1493910.1"/>
    </source>
</evidence>
<evidence type="ECO:0008006" key="4">
    <source>
        <dbReference type="Google" id="ProtNLM"/>
    </source>
</evidence>
<reference evidence="2 3" key="1">
    <citation type="submission" date="2020-10" db="EMBL/GenBank/DDBJ databases">
        <title>Sequencing the genomes of 1000 actinobacteria strains.</title>
        <authorList>
            <person name="Klenk H.-P."/>
        </authorList>
    </citation>
    <scope>NUCLEOTIDE SEQUENCE [LARGE SCALE GENOMIC DNA]</scope>
    <source>
        <strain evidence="2 3">DSM 44653</strain>
    </source>
</reference>
<evidence type="ECO:0000313" key="3">
    <source>
        <dbReference type="Proteomes" id="UP000631670"/>
    </source>
</evidence>
<keyword evidence="1" id="KW-0812">Transmembrane</keyword>
<keyword evidence="1" id="KW-1133">Transmembrane helix</keyword>
<protein>
    <recommendedName>
        <fullName evidence="4">MFS transporter</fullName>
    </recommendedName>
</protein>
<comment type="caution">
    <text evidence="2">The sequence shown here is derived from an EMBL/GenBank/DDBJ whole genome shotgun (WGS) entry which is preliminary data.</text>
</comment>
<proteinExistence type="predicted"/>
<keyword evidence="3" id="KW-1185">Reference proteome</keyword>
<dbReference type="RefSeq" id="WP_086859742.1">
    <property type="nucleotide sequence ID" value="NZ_JADBEG010000001.1"/>
</dbReference>
<accession>A0ABR9HSK7</accession>
<keyword evidence="1" id="KW-0472">Membrane</keyword>